<evidence type="ECO:0000256" key="1">
    <source>
        <dbReference type="SAM" id="SignalP"/>
    </source>
</evidence>
<dbReference type="ArachnoServer" id="AS000662">
    <property type="toxin name" value="U7-theraphotoxin-Hs3c"/>
</dbReference>
<feature type="chain" id="PRO_5002788337" evidence="1">
    <location>
        <begin position="19"/>
        <end position="117"/>
    </location>
</feature>
<dbReference type="EMBL" id="EU195232">
    <property type="protein sequence ID" value="ABY77685.1"/>
    <property type="molecule type" value="mRNA"/>
</dbReference>
<sequence>MKLGIIIIATSLVIAVVAFPSKDSKATENDKTEQRMEIVVQETARACSKQIGDRCKSNCDCCGTTVTCGTIYVGGKEVNQCMDKSSDNAVLNGIGKGWNFVKMASRFAYRLNLILTI</sequence>
<accession>B3FIN8</accession>
<protein>
    <submittedName>
        <fullName evidence="2">HWTX-XVIIIc2</fullName>
    </submittedName>
</protein>
<reference evidence="2" key="1">
    <citation type="journal article" date="2008" name="Toxicon">
        <title>Molecular diversification based on analysis of expressed sequence tags from the venom glands of the Chinese bird spider Ornithoctonus huwena.</title>
        <authorList>
            <person name="Jiang L."/>
            <person name="Peng L."/>
            <person name="Chen J."/>
            <person name="Zhang Y."/>
            <person name="Xiong X."/>
            <person name="Liang S."/>
        </authorList>
    </citation>
    <scope>NUCLEOTIDE SEQUENCE</scope>
</reference>
<feature type="signal peptide" evidence="1">
    <location>
        <begin position="1"/>
        <end position="18"/>
    </location>
</feature>
<keyword evidence="1" id="KW-0732">Signal</keyword>
<proteinExistence type="evidence at transcript level"/>
<name>B3FIN8_CYRSC</name>
<evidence type="ECO:0000313" key="2">
    <source>
        <dbReference type="EMBL" id="ABY77685.1"/>
    </source>
</evidence>
<dbReference type="AlphaFoldDB" id="B3FIN8"/>
<organism evidence="2">
    <name type="scientific">Cyriopagopus schmidti</name>
    <name type="common">Chinese bird spider</name>
    <name type="synonym">Haplopelma schmidti</name>
    <dbReference type="NCBI Taxonomy" id="29017"/>
    <lineage>
        <taxon>Eukaryota</taxon>
        <taxon>Metazoa</taxon>
        <taxon>Ecdysozoa</taxon>
        <taxon>Arthropoda</taxon>
        <taxon>Chelicerata</taxon>
        <taxon>Arachnida</taxon>
        <taxon>Araneae</taxon>
        <taxon>Mygalomorphae</taxon>
        <taxon>Avicularoidea</taxon>
        <taxon>Theraphosidae</taxon>
        <taxon>Cyriopagopus</taxon>
    </lineage>
</organism>